<evidence type="ECO:0000313" key="3">
    <source>
        <dbReference type="EMBL" id="RTE11481.1"/>
    </source>
</evidence>
<name>A0A3S0A7H4_9BACL</name>
<dbReference type="PANTHER" id="PTHR43649">
    <property type="entry name" value="ARABINOSE-BINDING PROTEIN-RELATED"/>
    <property type="match status" value="1"/>
</dbReference>
<evidence type="ECO:0000256" key="1">
    <source>
        <dbReference type="ARBA" id="ARBA00022729"/>
    </source>
</evidence>
<dbReference type="InterPro" id="IPR050490">
    <property type="entry name" value="Bact_solute-bd_prot1"/>
</dbReference>
<feature type="chain" id="PRO_5039674608" evidence="2">
    <location>
        <begin position="22"/>
        <end position="504"/>
    </location>
</feature>
<organism evidence="3 4">
    <name type="scientific">Paenibacillus whitsoniae</name>
    <dbReference type="NCBI Taxonomy" id="2496558"/>
    <lineage>
        <taxon>Bacteria</taxon>
        <taxon>Bacillati</taxon>
        <taxon>Bacillota</taxon>
        <taxon>Bacilli</taxon>
        <taxon>Bacillales</taxon>
        <taxon>Paenibacillaceae</taxon>
        <taxon>Paenibacillus</taxon>
    </lineage>
</organism>
<keyword evidence="4" id="KW-1185">Reference proteome</keyword>
<dbReference type="Proteomes" id="UP000276128">
    <property type="component" value="Unassembled WGS sequence"/>
</dbReference>
<dbReference type="AlphaFoldDB" id="A0A3S0A7H4"/>
<dbReference type="PROSITE" id="PS51257">
    <property type="entry name" value="PROKAR_LIPOPROTEIN"/>
    <property type="match status" value="1"/>
</dbReference>
<accession>A0A3S0A7H4</accession>
<dbReference type="Gene3D" id="3.40.190.10">
    <property type="entry name" value="Periplasmic binding protein-like II"/>
    <property type="match status" value="2"/>
</dbReference>
<sequence>MKKKIATLALSSLLIASLVGCGKGDDTPKSTAGAAGPDLSKKLTIDLMTYSAAGGGWSNSNAVIEKLNEKLNIDLKIQWVPLDAVAQKENVMAASNSFPDVFYVQQNEFVKWRDKNVFMDVKPYLNNYPNLTSKITQDALKLNNPKDKYFGLPYYIQDTRDSMAIRKDWLDKLGLKMPTTVDEFAQVAKAFATQDPDGNGKQDTSGFSFGFVNNRFSGLEPIQAAFGLGNEWLLKDGQLINYRTQTKELKQFVTFLNKMYQDGGLDKDFATNKANDHKDKFSSSKIGIAEYVPGELMSTSFPALKKAQPTAEIAQIVPPKGPDGKQGSQTNPMTLAKIVINNAIDKEKQQRILMLLDYMVSDEGYDLIKNGIEGVHYKSDNGKFVKLDAYDKERPQLLSTWFFRQFDPLIQMHKWDDQTVVKQLQTWIDTNAKYPWPNAGAEVVSDSQAKLGPTAEQKWMAAIIKIIMGQAPIDAVDQAAAEYLKNGGEQIAKEYNEQYKQLHQ</sequence>
<dbReference type="PANTHER" id="PTHR43649:SF33">
    <property type="entry name" value="POLYGALACTURONAN_RHAMNOGALACTURONAN-BINDING PROTEIN YTCQ"/>
    <property type="match status" value="1"/>
</dbReference>
<gene>
    <name evidence="3" type="ORF">EJQ19_01405</name>
</gene>
<feature type="signal peptide" evidence="2">
    <location>
        <begin position="1"/>
        <end position="21"/>
    </location>
</feature>
<dbReference type="SUPFAM" id="SSF53850">
    <property type="entry name" value="Periplasmic binding protein-like II"/>
    <property type="match status" value="1"/>
</dbReference>
<protein>
    <submittedName>
        <fullName evidence="3">Extracellular solute-binding protein</fullName>
    </submittedName>
</protein>
<evidence type="ECO:0000256" key="2">
    <source>
        <dbReference type="SAM" id="SignalP"/>
    </source>
</evidence>
<dbReference type="RefSeq" id="WP_126139427.1">
    <property type="nucleotide sequence ID" value="NZ_RXHU01000007.1"/>
</dbReference>
<proteinExistence type="predicted"/>
<reference evidence="3 4" key="1">
    <citation type="submission" date="2018-12" db="EMBL/GenBank/DDBJ databases">
        <title>Bacillus ochoae sp. nov., Paenibacillus whitsoniae sp. nov., Paenibacillus spiritus sp. nov. Isolated from the Mars Exploration Rover during spacecraft assembly.</title>
        <authorList>
            <person name="Seuylemezian A."/>
            <person name="Vaishampayan P."/>
        </authorList>
    </citation>
    <scope>NUCLEOTIDE SEQUENCE [LARGE SCALE GENOMIC DNA]</scope>
    <source>
        <strain evidence="3 4">MER 54</strain>
    </source>
</reference>
<dbReference type="EMBL" id="RXHU01000007">
    <property type="protein sequence ID" value="RTE11481.1"/>
    <property type="molecule type" value="Genomic_DNA"/>
</dbReference>
<keyword evidence="1 2" id="KW-0732">Signal</keyword>
<comment type="caution">
    <text evidence="3">The sequence shown here is derived from an EMBL/GenBank/DDBJ whole genome shotgun (WGS) entry which is preliminary data.</text>
</comment>
<dbReference type="OrthoDB" id="9787283at2"/>
<evidence type="ECO:0000313" key="4">
    <source>
        <dbReference type="Proteomes" id="UP000276128"/>
    </source>
</evidence>